<keyword evidence="6" id="KW-1133">Transmembrane helix</keyword>
<feature type="region of interest" description="Disordered" evidence="5">
    <location>
        <begin position="168"/>
        <end position="211"/>
    </location>
</feature>
<dbReference type="Gene3D" id="3.40.50.1110">
    <property type="entry name" value="SGNH hydrolase"/>
    <property type="match status" value="1"/>
</dbReference>
<keyword evidence="3" id="KW-0378">Hydrolase</keyword>
<dbReference type="InterPro" id="IPR050570">
    <property type="entry name" value="Cell_wall_metabolism_enzyme"/>
</dbReference>
<reference evidence="8" key="1">
    <citation type="submission" date="2017-12" db="EMBL/GenBank/DDBJ databases">
        <authorList>
            <person name="Thomas-White K."/>
            <person name="Wolfe A.J."/>
        </authorList>
    </citation>
    <scope>NUCLEOTIDE SEQUENCE</scope>
    <source>
        <strain evidence="8">UMB0043</strain>
    </source>
</reference>
<accession>A0ABU9UEF4</accession>
<dbReference type="Pfam" id="PF00877">
    <property type="entry name" value="NLPC_P60"/>
    <property type="match status" value="1"/>
</dbReference>
<dbReference type="InterPro" id="IPR011055">
    <property type="entry name" value="Dup_hybrid_motif"/>
</dbReference>
<dbReference type="InterPro" id="IPR036514">
    <property type="entry name" value="SGNH_hydro_sf"/>
</dbReference>
<dbReference type="CDD" id="cd12797">
    <property type="entry name" value="M23_peptidase"/>
    <property type="match status" value="1"/>
</dbReference>
<feature type="transmembrane region" description="Helical" evidence="6">
    <location>
        <begin position="5"/>
        <end position="23"/>
    </location>
</feature>
<gene>
    <name evidence="8" type="ORF">CYJ44_000270</name>
</gene>
<name>A0ABU9UEF4_9CORY</name>
<evidence type="ECO:0000313" key="9">
    <source>
        <dbReference type="Proteomes" id="UP000235104"/>
    </source>
</evidence>
<keyword evidence="2" id="KW-0645">Protease</keyword>
<evidence type="ECO:0000256" key="6">
    <source>
        <dbReference type="SAM" id="Phobius"/>
    </source>
</evidence>
<dbReference type="EMBL" id="PKHR02000002">
    <property type="protein sequence ID" value="MEM5984601.1"/>
    <property type="molecule type" value="Genomic_DNA"/>
</dbReference>
<evidence type="ECO:0000259" key="7">
    <source>
        <dbReference type="PROSITE" id="PS51935"/>
    </source>
</evidence>
<feature type="region of interest" description="Disordered" evidence="5">
    <location>
        <begin position="552"/>
        <end position="577"/>
    </location>
</feature>
<evidence type="ECO:0000313" key="8">
    <source>
        <dbReference type="EMBL" id="MEM5984601.1"/>
    </source>
</evidence>
<dbReference type="SUPFAM" id="SSF51261">
    <property type="entry name" value="Duplicated hybrid motif"/>
    <property type="match status" value="1"/>
</dbReference>
<evidence type="ECO:0000256" key="2">
    <source>
        <dbReference type="ARBA" id="ARBA00022670"/>
    </source>
</evidence>
<evidence type="ECO:0000256" key="4">
    <source>
        <dbReference type="ARBA" id="ARBA00022807"/>
    </source>
</evidence>
<dbReference type="PROSITE" id="PS51935">
    <property type="entry name" value="NLPC_P60"/>
    <property type="match status" value="1"/>
</dbReference>
<feature type="domain" description="NlpC/P60" evidence="7">
    <location>
        <begin position="576"/>
        <end position="713"/>
    </location>
</feature>
<organism evidence="8 9">
    <name type="scientific">Corynebacterium hesseae</name>
    <dbReference type="NCBI Taxonomy" id="2913502"/>
    <lineage>
        <taxon>Bacteria</taxon>
        <taxon>Bacillati</taxon>
        <taxon>Actinomycetota</taxon>
        <taxon>Actinomycetes</taxon>
        <taxon>Mycobacteriales</taxon>
        <taxon>Corynebacteriaceae</taxon>
        <taxon>Corynebacterium</taxon>
    </lineage>
</organism>
<comment type="similarity">
    <text evidence="1">Belongs to the peptidase C40 family.</text>
</comment>
<sequence length="714" mass="75423">MKKIIGIAMAIVLFLVLIIVVVLDGGSENEVCAEDEGGSGSGDVVVDGDFAYPTDKEATQESSPYGERDGGMHLGQDIAGPRGTPIYAFADGRVIQAQDSGVQGFGGWVVVEHDIDGKKIQTVYGHEEPGQVKVKTGDKVTKGQHIADIGNAGQSTGPHLHFEVVKGDRAAGGERVDPKPWLEKAEEGKKGGGDSDKKDKDSNKKSEDGGKVLVVGDSISNGARSQIESAIPGAEVRAKDSKQYAAGMQEIDDGDQFDTVVMALGTNGEVGQDQFDAAKAKIGDANLVLMTIAGVPHADSFNESVKKSGYDYFDWAAEANKDPGMLVDGVHPGPSGSKIFADTMAQAVGGGSKDNSESGRKKEKSSGNGQPADEKGGFEGLSGRQLALAKQIVAIGEHMHVDEKGRQIAVATAKHESQLQVYANDGVITPEEQSGMADGVTSEKLKESLDLPHDAVSSDHGSVGTFQQQVGIWGETKELMNPAVQAKKFYEHLEDVDYQGMEVGAAASKVQGNATGTGVYQQEADIAAKLVDKYRGAGKDLSEEEIEALGNANIGDGCDTEAGNGASSDDDPAPSGELGERIVAAARKEFGYPYVWGGGDENGPTKGQDGDEEGYDCSGFVLRAVFVATKGKVKLPHQTQAIAKDKHLKKIDWEDKKPGDIILIGGEGSEHHVAIYSGKKDGKDKWVEAQTYGVDSGEYDVRTDEPHQAYRVSE</sequence>
<dbReference type="PANTHER" id="PTHR21666">
    <property type="entry name" value="PEPTIDASE-RELATED"/>
    <property type="match status" value="1"/>
</dbReference>
<dbReference type="Pfam" id="PF01551">
    <property type="entry name" value="Peptidase_M23"/>
    <property type="match status" value="1"/>
</dbReference>
<keyword evidence="6" id="KW-0812">Transmembrane</keyword>
<dbReference type="SUPFAM" id="SSF52266">
    <property type="entry name" value="SGNH hydrolase"/>
    <property type="match status" value="1"/>
</dbReference>
<evidence type="ECO:0000256" key="3">
    <source>
        <dbReference type="ARBA" id="ARBA00022801"/>
    </source>
</evidence>
<keyword evidence="9" id="KW-1185">Reference proteome</keyword>
<dbReference type="Gene3D" id="2.70.70.10">
    <property type="entry name" value="Glucose Permease (Domain IIA)"/>
    <property type="match status" value="1"/>
</dbReference>
<evidence type="ECO:0000256" key="5">
    <source>
        <dbReference type="SAM" id="MobiDB-lite"/>
    </source>
</evidence>
<dbReference type="Proteomes" id="UP000235104">
    <property type="component" value="Unassembled WGS sequence"/>
</dbReference>
<evidence type="ECO:0000256" key="1">
    <source>
        <dbReference type="ARBA" id="ARBA00007074"/>
    </source>
</evidence>
<feature type="compositionally biased region" description="Basic and acidic residues" evidence="5">
    <location>
        <begin position="168"/>
        <end position="210"/>
    </location>
</feature>
<keyword evidence="6" id="KW-0472">Membrane</keyword>
<dbReference type="SUPFAM" id="SSF54001">
    <property type="entry name" value="Cysteine proteinases"/>
    <property type="match status" value="1"/>
</dbReference>
<dbReference type="InterPro" id="IPR000064">
    <property type="entry name" value="NLP_P60_dom"/>
</dbReference>
<proteinExistence type="inferred from homology"/>
<keyword evidence="4" id="KW-0788">Thiol protease</keyword>
<dbReference type="Gene3D" id="3.90.1720.10">
    <property type="entry name" value="endopeptidase domain like (from Nostoc punctiforme)"/>
    <property type="match status" value="1"/>
</dbReference>
<dbReference type="InterPro" id="IPR038765">
    <property type="entry name" value="Papain-like_cys_pep_sf"/>
</dbReference>
<feature type="region of interest" description="Disordered" evidence="5">
    <location>
        <begin position="348"/>
        <end position="379"/>
    </location>
</feature>
<dbReference type="RefSeq" id="WP_070532657.1">
    <property type="nucleotide sequence ID" value="NZ_PKHR02000002.1"/>
</dbReference>
<dbReference type="PANTHER" id="PTHR21666:SF270">
    <property type="entry name" value="MUREIN HYDROLASE ACTIVATOR ENVC"/>
    <property type="match status" value="1"/>
</dbReference>
<comment type="caution">
    <text evidence="8">The sequence shown here is derived from an EMBL/GenBank/DDBJ whole genome shotgun (WGS) entry which is preliminary data.</text>
</comment>
<protein>
    <submittedName>
        <fullName evidence="8">Peptidoglycan DD-metalloendopeptidase family protein</fullName>
    </submittedName>
</protein>
<dbReference type="InterPro" id="IPR016047">
    <property type="entry name" value="M23ase_b-sheet_dom"/>
</dbReference>